<keyword evidence="4 8" id="KW-0812">Transmembrane</keyword>
<feature type="transmembrane region" description="Helical" evidence="8">
    <location>
        <begin position="68"/>
        <end position="85"/>
    </location>
</feature>
<keyword evidence="2" id="KW-1003">Cell membrane</keyword>
<keyword evidence="5 8" id="KW-1133">Transmembrane helix</keyword>
<dbReference type="RefSeq" id="WP_046997622.1">
    <property type="nucleotide sequence ID" value="NZ_JAIW01000003.1"/>
</dbReference>
<dbReference type="GO" id="GO:0044038">
    <property type="term" value="P:cell wall macromolecule biosynthetic process"/>
    <property type="evidence" value="ECO:0007669"/>
    <property type="project" value="TreeGrafter"/>
</dbReference>
<proteinExistence type="predicted"/>
<feature type="transmembrane region" description="Helical" evidence="8">
    <location>
        <begin position="224"/>
        <end position="243"/>
    </location>
</feature>
<feature type="transmembrane region" description="Helical" evidence="8">
    <location>
        <begin position="128"/>
        <end position="148"/>
    </location>
</feature>
<dbReference type="PANTHER" id="PTHR22926">
    <property type="entry name" value="PHOSPHO-N-ACETYLMURAMOYL-PENTAPEPTIDE-TRANSFERASE"/>
    <property type="match status" value="1"/>
</dbReference>
<dbReference type="PATRIC" id="fig|1447263.3.peg.37"/>
<comment type="subcellular location">
    <subcellularLocation>
        <location evidence="1">Cell membrane</location>
        <topology evidence="1">Multi-pass membrane protein</topology>
    </subcellularLocation>
</comment>
<accession>A0A0G9L5W0</accession>
<gene>
    <name evidence="9" type="ORF">AF80_00185</name>
</gene>
<feature type="transmembrane region" description="Helical" evidence="8">
    <location>
        <begin position="42"/>
        <end position="61"/>
    </location>
</feature>
<dbReference type="InterPro" id="IPR000715">
    <property type="entry name" value="Glycosyl_transferase_4"/>
</dbReference>
<evidence type="ECO:0000256" key="4">
    <source>
        <dbReference type="ARBA" id="ARBA00022692"/>
    </source>
</evidence>
<dbReference type="EMBL" id="JAIW01000003">
    <property type="protein sequence ID" value="KLE11718.1"/>
    <property type="molecule type" value="Genomic_DNA"/>
</dbReference>
<feature type="transmembrane region" description="Helical" evidence="8">
    <location>
        <begin position="160"/>
        <end position="188"/>
    </location>
</feature>
<dbReference type="GO" id="GO:0005886">
    <property type="term" value="C:plasma membrane"/>
    <property type="evidence" value="ECO:0007669"/>
    <property type="project" value="UniProtKB-SubCell"/>
</dbReference>
<dbReference type="CDD" id="cd06854">
    <property type="entry name" value="GT_WbpL_WbcO_like"/>
    <property type="match status" value="1"/>
</dbReference>
<feature type="transmembrane region" description="Helical" evidence="8">
    <location>
        <begin position="97"/>
        <end position="121"/>
    </location>
</feature>
<organism evidence="9 10">
    <name type="scientific">Aliarcobacter butzleri L355</name>
    <dbReference type="NCBI Taxonomy" id="1447263"/>
    <lineage>
        <taxon>Bacteria</taxon>
        <taxon>Pseudomonadati</taxon>
        <taxon>Campylobacterota</taxon>
        <taxon>Epsilonproteobacteria</taxon>
        <taxon>Campylobacterales</taxon>
        <taxon>Arcobacteraceae</taxon>
        <taxon>Aliarcobacter</taxon>
    </lineage>
</organism>
<sequence>MIYIVLVLISFFLTYFIKNYMIKKSLVASINERSSHTVPTPHGGGIAIAITWFIGLFYLYFIGEISSNLFYALLFGAVISIVSFFDDIYELSPKIRLIIQAIVAIGGLYFLGGFETLAFGIFDIQNPIFTNIFAFFMIIWFINLYNFLDGINGYAGSEAVFLSLAGFILFGGNHFLVLAVAVLGFLYWNWNKAKIFMGDVGSTLLGYNVAIFTIYYANQEPTNFWIWIILFSVYWFDGTLTLIRRKLNKEKLSQAHKKHAYQRLTQAGWSHYKVTNYSIGLNILLFAIVFFISNIFVAFLFSFVVLVLVMKFIDSKKAFE</sequence>
<comment type="caution">
    <text evidence="9">The sequence shown here is derived from an EMBL/GenBank/DDBJ whole genome shotgun (WGS) entry which is preliminary data.</text>
</comment>
<feature type="transmembrane region" description="Helical" evidence="8">
    <location>
        <begin position="283"/>
        <end position="310"/>
    </location>
</feature>
<evidence type="ECO:0000256" key="6">
    <source>
        <dbReference type="ARBA" id="ARBA00023136"/>
    </source>
</evidence>
<reference evidence="9 10" key="1">
    <citation type="submission" date="2014-01" db="EMBL/GenBank/DDBJ databases">
        <title>Development of a Comparative Genomic Fingerprinting Assay for High Resolution Genotyping of Arcobacter butzleri.</title>
        <authorList>
            <person name="Webb A.L."/>
            <person name="Inglis G.D."/>
            <person name="Kruczkiewicz P."/>
            <person name="Selinger L.B."/>
            <person name="Taboada E.N."/>
        </authorList>
    </citation>
    <scope>NUCLEOTIDE SEQUENCE [LARGE SCALE GENOMIC DNA]</scope>
    <source>
        <strain evidence="9 10">L355</strain>
    </source>
</reference>
<dbReference type="GO" id="GO:0009103">
    <property type="term" value="P:lipopolysaccharide biosynthetic process"/>
    <property type="evidence" value="ECO:0007669"/>
    <property type="project" value="TreeGrafter"/>
</dbReference>
<evidence type="ECO:0000256" key="2">
    <source>
        <dbReference type="ARBA" id="ARBA00022475"/>
    </source>
</evidence>
<keyword evidence="7" id="KW-0460">Magnesium</keyword>
<evidence type="ECO:0000256" key="8">
    <source>
        <dbReference type="SAM" id="Phobius"/>
    </source>
</evidence>
<protein>
    <submittedName>
        <fullName evidence="9">Glycosyl transferase</fullName>
    </submittedName>
</protein>
<evidence type="ECO:0000256" key="1">
    <source>
        <dbReference type="ARBA" id="ARBA00004651"/>
    </source>
</evidence>
<dbReference type="GO" id="GO:0016780">
    <property type="term" value="F:phosphotransferase activity, for other substituted phosphate groups"/>
    <property type="evidence" value="ECO:0007669"/>
    <property type="project" value="InterPro"/>
</dbReference>
<keyword evidence="7" id="KW-0479">Metal-binding</keyword>
<feature type="transmembrane region" description="Helical" evidence="8">
    <location>
        <begin position="5"/>
        <end position="22"/>
    </location>
</feature>
<evidence type="ECO:0000256" key="3">
    <source>
        <dbReference type="ARBA" id="ARBA00022679"/>
    </source>
</evidence>
<dbReference type="Proteomes" id="UP000035154">
    <property type="component" value="Unassembled WGS sequence"/>
</dbReference>
<evidence type="ECO:0000313" key="9">
    <source>
        <dbReference type="EMBL" id="KLE11718.1"/>
    </source>
</evidence>
<name>A0A0G9L5W0_9BACT</name>
<evidence type="ECO:0000256" key="5">
    <source>
        <dbReference type="ARBA" id="ARBA00022989"/>
    </source>
</evidence>
<dbReference type="AlphaFoldDB" id="A0A0G9L5W0"/>
<feature type="binding site" evidence="7">
    <location>
        <position position="199"/>
    </location>
    <ligand>
        <name>Mg(2+)</name>
        <dbReference type="ChEBI" id="CHEBI:18420"/>
    </ligand>
</feature>
<keyword evidence="6 8" id="KW-0472">Membrane</keyword>
<dbReference type="PANTHER" id="PTHR22926:SF3">
    <property type="entry name" value="UNDECAPRENYL-PHOSPHATE ALPHA-N-ACETYLGLUCOSAMINYL 1-PHOSPHATE TRANSFERASE"/>
    <property type="match status" value="1"/>
</dbReference>
<dbReference type="GO" id="GO:0071555">
    <property type="term" value="P:cell wall organization"/>
    <property type="evidence" value="ECO:0007669"/>
    <property type="project" value="TreeGrafter"/>
</dbReference>
<evidence type="ECO:0000256" key="7">
    <source>
        <dbReference type="PIRSR" id="PIRSR600715-1"/>
    </source>
</evidence>
<feature type="binding site" evidence="7">
    <location>
        <position position="146"/>
    </location>
    <ligand>
        <name>Mg(2+)</name>
        <dbReference type="ChEBI" id="CHEBI:18420"/>
    </ligand>
</feature>
<evidence type="ECO:0000313" key="10">
    <source>
        <dbReference type="Proteomes" id="UP000035154"/>
    </source>
</evidence>
<comment type="cofactor">
    <cofactor evidence="7">
        <name>Mg(2+)</name>
        <dbReference type="ChEBI" id="CHEBI:18420"/>
    </cofactor>
</comment>
<feature type="transmembrane region" description="Helical" evidence="8">
    <location>
        <begin position="200"/>
        <end position="218"/>
    </location>
</feature>
<dbReference type="GO" id="GO:0046872">
    <property type="term" value="F:metal ion binding"/>
    <property type="evidence" value="ECO:0007669"/>
    <property type="project" value="UniProtKB-KW"/>
</dbReference>
<keyword evidence="3 9" id="KW-0808">Transferase</keyword>
<dbReference type="Pfam" id="PF00953">
    <property type="entry name" value="Glycos_transf_4"/>
    <property type="match status" value="1"/>
</dbReference>